<evidence type="ECO:0000313" key="3">
    <source>
        <dbReference type="Proteomes" id="UP000688137"/>
    </source>
</evidence>
<feature type="transmembrane region" description="Helical" evidence="1">
    <location>
        <begin position="85"/>
        <end position="102"/>
    </location>
</feature>
<keyword evidence="1" id="KW-1133">Transmembrane helix</keyword>
<comment type="caution">
    <text evidence="2">The sequence shown here is derived from an EMBL/GenBank/DDBJ whole genome shotgun (WGS) entry which is preliminary data.</text>
</comment>
<accession>A0A8S1JSJ8</accession>
<feature type="transmembrane region" description="Helical" evidence="1">
    <location>
        <begin position="60"/>
        <end position="80"/>
    </location>
</feature>
<keyword evidence="1" id="KW-0472">Membrane</keyword>
<organism evidence="2 3">
    <name type="scientific">Paramecium primaurelia</name>
    <dbReference type="NCBI Taxonomy" id="5886"/>
    <lineage>
        <taxon>Eukaryota</taxon>
        <taxon>Sar</taxon>
        <taxon>Alveolata</taxon>
        <taxon>Ciliophora</taxon>
        <taxon>Intramacronucleata</taxon>
        <taxon>Oligohymenophorea</taxon>
        <taxon>Peniculida</taxon>
        <taxon>Parameciidae</taxon>
        <taxon>Paramecium</taxon>
    </lineage>
</organism>
<protein>
    <recommendedName>
        <fullName evidence="4">Transmembrane protein</fullName>
    </recommendedName>
</protein>
<sequence length="489" mass="58124">MKFFNDLKLKFDEKELEEKYQIDKAKSIKKPVFLFILLLSFCSNITVLVLHFFVKPSETWYINAILVGLTIIQTIMILILKQIQLIQFGLTFSSITIGILQLNVDPLNTTQTEFYVYGCIFMQFQAVLFMISNFDHAVFQVIFSLAIRTLITTIYSKRADYLSIFVGAFACILILITIYVNDKNARRYFIQNLKENNLKKLGKFLLSKPYLKLQFHEDQQIFQLLSENQIKKFPGYNEEICDGCNTRNMLRFYKSNNESLEEILINQIDLIKFGCILLIKCGKIRFLIKICAIDPQHRQYLIIFQEYQQQIVKVLQQEEEQIKLKDFLKQNQIYYHQKIFNLGAFSVLFLNKQIIKKIEFNLLLNKIVRIYKSRFFPNIEIEIQWKENSIYICQYLHQLRIFLIQLFEIVSEITLNDTEKVLLILNHNLNNIELKIEGINQQLFSQKYNENYFISRIQSLLLDDCQFNENETILLFINYPIGSYYQKNI</sequence>
<evidence type="ECO:0008006" key="4">
    <source>
        <dbReference type="Google" id="ProtNLM"/>
    </source>
</evidence>
<feature type="transmembrane region" description="Helical" evidence="1">
    <location>
        <begin position="32"/>
        <end position="54"/>
    </location>
</feature>
<proteinExistence type="predicted"/>
<dbReference type="AlphaFoldDB" id="A0A8S1JSJ8"/>
<dbReference type="OMA" id="CAIDPQH"/>
<keyword evidence="1" id="KW-0812">Transmembrane</keyword>
<evidence type="ECO:0000313" key="2">
    <source>
        <dbReference type="EMBL" id="CAD8045161.1"/>
    </source>
</evidence>
<keyword evidence="3" id="KW-1185">Reference proteome</keyword>
<name>A0A8S1JSJ8_PARPR</name>
<feature type="transmembrane region" description="Helical" evidence="1">
    <location>
        <begin position="161"/>
        <end position="180"/>
    </location>
</feature>
<evidence type="ECO:0000256" key="1">
    <source>
        <dbReference type="SAM" id="Phobius"/>
    </source>
</evidence>
<dbReference type="EMBL" id="CAJJDM010000006">
    <property type="protein sequence ID" value="CAD8045161.1"/>
    <property type="molecule type" value="Genomic_DNA"/>
</dbReference>
<reference evidence="2" key="1">
    <citation type="submission" date="2021-01" db="EMBL/GenBank/DDBJ databases">
        <authorList>
            <consortium name="Genoscope - CEA"/>
            <person name="William W."/>
        </authorList>
    </citation>
    <scope>NUCLEOTIDE SEQUENCE</scope>
</reference>
<dbReference type="Proteomes" id="UP000688137">
    <property type="component" value="Unassembled WGS sequence"/>
</dbReference>
<gene>
    <name evidence="2" type="ORF">PPRIM_AZ9-3.1.T0090187</name>
</gene>